<name>A0A6N7LWM3_9GAMM</name>
<keyword evidence="2" id="KW-1185">Reference proteome</keyword>
<evidence type="ECO:0000313" key="2">
    <source>
        <dbReference type="Proteomes" id="UP000469421"/>
    </source>
</evidence>
<dbReference type="EMBL" id="WIRE01000001">
    <property type="protein sequence ID" value="MQX53475.1"/>
    <property type="molecule type" value="Genomic_DNA"/>
</dbReference>
<protein>
    <submittedName>
        <fullName evidence="1">Uncharacterized protein</fullName>
    </submittedName>
</protein>
<dbReference type="Proteomes" id="UP000469421">
    <property type="component" value="Unassembled WGS sequence"/>
</dbReference>
<comment type="caution">
    <text evidence="1">The sequence shown here is derived from an EMBL/GenBank/DDBJ whole genome shotgun (WGS) entry which is preliminary data.</text>
</comment>
<sequence>MDPSNILKIESLDEGWRDKDSVMLHACFQLLKDSIEKENLLSGHVDWDADEKHRLAKKEIENLYEWWVSYTEPEALNEKDYEQETQMLVRLVKVRWALWT</sequence>
<gene>
    <name evidence="1" type="ORF">GFN93_09460</name>
</gene>
<accession>A0A6N7LWM3</accession>
<dbReference type="RefSeq" id="WP_153500838.1">
    <property type="nucleotide sequence ID" value="NZ_WIRE01000001.1"/>
</dbReference>
<evidence type="ECO:0000313" key="1">
    <source>
        <dbReference type="EMBL" id="MQX53475.1"/>
    </source>
</evidence>
<reference evidence="1 2" key="1">
    <citation type="submission" date="2019-10" db="EMBL/GenBank/DDBJ databases">
        <title>Alcanivorax sp.PA15-N-34 draft genome sequence.</title>
        <authorList>
            <person name="Liao X."/>
            <person name="Shao Z."/>
        </authorList>
    </citation>
    <scope>NUCLEOTIDE SEQUENCE [LARGE SCALE GENOMIC DNA]</scope>
    <source>
        <strain evidence="1 2">PA15-N-34</strain>
    </source>
</reference>
<organism evidence="1 2">
    <name type="scientific">Alcanivorax sediminis</name>
    <dbReference type="NCBI Taxonomy" id="2663008"/>
    <lineage>
        <taxon>Bacteria</taxon>
        <taxon>Pseudomonadati</taxon>
        <taxon>Pseudomonadota</taxon>
        <taxon>Gammaproteobacteria</taxon>
        <taxon>Oceanospirillales</taxon>
        <taxon>Alcanivoracaceae</taxon>
        <taxon>Alcanivorax</taxon>
    </lineage>
</organism>
<dbReference type="AlphaFoldDB" id="A0A6N7LWM3"/>
<proteinExistence type="predicted"/>